<dbReference type="RefSeq" id="WP_380038324.1">
    <property type="nucleotide sequence ID" value="NZ_JBHSEH010000005.1"/>
</dbReference>
<dbReference type="Proteomes" id="UP001595998">
    <property type="component" value="Unassembled WGS sequence"/>
</dbReference>
<organism evidence="1 2">
    <name type="scientific">Deinococcus navajonensis</name>
    <dbReference type="NCBI Taxonomy" id="309884"/>
    <lineage>
        <taxon>Bacteria</taxon>
        <taxon>Thermotogati</taxon>
        <taxon>Deinococcota</taxon>
        <taxon>Deinococci</taxon>
        <taxon>Deinococcales</taxon>
        <taxon>Deinococcaceae</taxon>
        <taxon>Deinococcus</taxon>
    </lineage>
</organism>
<reference evidence="2" key="1">
    <citation type="journal article" date="2019" name="Int. J. Syst. Evol. Microbiol.">
        <title>The Global Catalogue of Microorganisms (GCM) 10K type strain sequencing project: providing services to taxonomists for standard genome sequencing and annotation.</title>
        <authorList>
            <consortium name="The Broad Institute Genomics Platform"/>
            <consortium name="The Broad Institute Genome Sequencing Center for Infectious Disease"/>
            <person name="Wu L."/>
            <person name="Ma J."/>
        </authorList>
    </citation>
    <scope>NUCLEOTIDE SEQUENCE [LARGE SCALE GENOMIC DNA]</scope>
    <source>
        <strain evidence="2">CCUG 56029</strain>
    </source>
</reference>
<proteinExistence type="predicted"/>
<protein>
    <submittedName>
        <fullName evidence="1">Uncharacterized protein</fullName>
    </submittedName>
</protein>
<accession>A0ABV8XN09</accession>
<evidence type="ECO:0000313" key="2">
    <source>
        <dbReference type="Proteomes" id="UP001595998"/>
    </source>
</evidence>
<dbReference type="EMBL" id="JBHSEH010000005">
    <property type="protein sequence ID" value="MFC4426191.1"/>
    <property type="molecule type" value="Genomic_DNA"/>
</dbReference>
<comment type="caution">
    <text evidence="1">The sequence shown here is derived from an EMBL/GenBank/DDBJ whole genome shotgun (WGS) entry which is preliminary data.</text>
</comment>
<sequence>MPSGFPVTITLTAEELRRAEEAAKRLAVPVEVFARNAVLNATRDVRLTPPQYKPHQLTHIHRKAAAEGKVWREEELRERGLPLYWSKAWVEDQLARGHSQAEIAINAGGYQVMAVSSHLRRVHGLGKLQKKTAEQRQNIHARIAEGATRDQIMQEFGLSEFGAGRYFQLADAERELQLRFRQDVARIHWPATKADIARILFPGSEHRTSNWLDVRLKKGWLVRVKTGLYQVAPEFRR</sequence>
<gene>
    <name evidence="1" type="ORF">ACFOZ9_08185</name>
</gene>
<keyword evidence="2" id="KW-1185">Reference proteome</keyword>
<evidence type="ECO:0000313" key="1">
    <source>
        <dbReference type="EMBL" id="MFC4426191.1"/>
    </source>
</evidence>
<name>A0ABV8XN09_9DEIO</name>